<protein>
    <submittedName>
        <fullName evidence="1">Uncharacterized protein</fullName>
    </submittedName>
</protein>
<dbReference type="Proteomes" id="UP000298009">
    <property type="component" value="Unassembled WGS sequence"/>
</dbReference>
<comment type="caution">
    <text evidence="1">The sequence shown here is derived from an EMBL/GenBank/DDBJ whole genome shotgun (WGS) entry which is preliminary data.</text>
</comment>
<evidence type="ECO:0000313" key="2">
    <source>
        <dbReference type="Proteomes" id="UP000298009"/>
    </source>
</evidence>
<dbReference type="OrthoDB" id="212459at2"/>
<gene>
    <name evidence="1" type="ORF">EHQ24_08105</name>
</gene>
<reference evidence="1" key="1">
    <citation type="journal article" date="2019" name="PLoS Negl. Trop. Dis.">
        <title>Revisiting the worldwide diversity of Leptospira species in the environment.</title>
        <authorList>
            <person name="Vincent A.T."/>
            <person name="Schiettekatte O."/>
            <person name="Bourhy P."/>
            <person name="Veyrier F.J."/>
            <person name="Picardeau M."/>
        </authorList>
    </citation>
    <scope>NUCLEOTIDE SEQUENCE [LARGE SCALE GENOMIC DNA]</scope>
    <source>
        <strain evidence="1">201800287</strain>
    </source>
</reference>
<proteinExistence type="predicted"/>
<dbReference type="EMBL" id="RQFK01000024">
    <property type="protein sequence ID" value="TGK82989.1"/>
    <property type="molecule type" value="Genomic_DNA"/>
</dbReference>
<dbReference type="AlphaFoldDB" id="A0A4R9I937"/>
<accession>A0A4R9I937</accession>
<evidence type="ECO:0000313" key="1">
    <source>
        <dbReference type="EMBL" id="TGK82989.1"/>
    </source>
</evidence>
<keyword evidence="2" id="KW-1185">Reference proteome</keyword>
<organism evidence="1 2">
    <name type="scientific">Leptospira noumeaensis</name>
    <dbReference type="NCBI Taxonomy" id="2484964"/>
    <lineage>
        <taxon>Bacteria</taxon>
        <taxon>Pseudomonadati</taxon>
        <taxon>Spirochaetota</taxon>
        <taxon>Spirochaetia</taxon>
        <taxon>Leptospirales</taxon>
        <taxon>Leptospiraceae</taxon>
        <taxon>Leptospira</taxon>
    </lineage>
</organism>
<sequence>MNIGLNKYKLPYANELKTHFLLLPKDILEKLPVANSYDDIQEVIRHNKQLRDHFNKIIRLAAKKKTSAGKKNIKYSLKKEIIENPNLIVDLLTEYKNSKKQPYDFEKDMNYFFSWADEAEEIFHSFLRKLKLTKKDPIEIVRFLLDKFKEYTEKNGLNKAFFNNQGNIKEEIPQRIFQALSQLYIDDKNLDISPETNLGAGSVDFKFSRGSKKVIVEMKTSMNPKWRQGLSLQLKSYYDTEKPLKAFYTFLYIGNASDKIKKLNSDLINLNNSGYKIELVNINASKRKSASLL</sequence>
<name>A0A4R9I937_9LEPT</name>